<keyword evidence="2" id="KW-1185">Reference proteome</keyword>
<dbReference type="AlphaFoldDB" id="A0A4U5NUH0"/>
<accession>A0A4U5NUH0</accession>
<gene>
    <name evidence="1" type="ORF">L596_011488</name>
</gene>
<organism evidence="1 2">
    <name type="scientific">Steinernema carpocapsae</name>
    <name type="common">Entomopathogenic nematode</name>
    <dbReference type="NCBI Taxonomy" id="34508"/>
    <lineage>
        <taxon>Eukaryota</taxon>
        <taxon>Metazoa</taxon>
        <taxon>Ecdysozoa</taxon>
        <taxon>Nematoda</taxon>
        <taxon>Chromadorea</taxon>
        <taxon>Rhabditida</taxon>
        <taxon>Tylenchina</taxon>
        <taxon>Panagrolaimomorpha</taxon>
        <taxon>Strongyloidoidea</taxon>
        <taxon>Steinernematidae</taxon>
        <taxon>Steinernema</taxon>
    </lineage>
</organism>
<proteinExistence type="predicted"/>
<evidence type="ECO:0000313" key="1">
    <source>
        <dbReference type="EMBL" id="TKR87006.1"/>
    </source>
</evidence>
<sequence>MQPGADCLEERDFSTRYLFCRRLGQLFAHLSVLGSLHLTISQSNFWGPSGYRILARLFTCWSPSLSPVGGRSPALLRVALMLIMSKHDPLAGFSHLWRIERLISNLRFP</sequence>
<reference evidence="1 2" key="1">
    <citation type="journal article" date="2015" name="Genome Biol.">
        <title>Comparative genomics of Steinernema reveals deeply conserved gene regulatory networks.</title>
        <authorList>
            <person name="Dillman A.R."/>
            <person name="Macchietto M."/>
            <person name="Porter C.F."/>
            <person name="Rogers A."/>
            <person name="Williams B."/>
            <person name="Antoshechkin I."/>
            <person name="Lee M.M."/>
            <person name="Goodwin Z."/>
            <person name="Lu X."/>
            <person name="Lewis E.E."/>
            <person name="Goodrich-Blair H."/>
            <person name="Stock S.P."/>
            <person name="Adams B.J."/>
            <person name="Sternberg P.W."/>
            <person name="Mortazavi A."/>
        </authorList>
    </citation>
    <scope>NUCLEOTIDE SEQUENCE [LARGE SCALE GENOMIC DNA]</scope>
    <source>
        <strain evidence="1 2">ALL</strain>
    </source>
</reference>
<protein>
    <submittedName>
        <fullName evidence="1">Uncharacterized protein</fullName>
    </submittedName>
</protein>
<reference evidence="1 2" key="2">
    <citation type="journal article" date="2019" name="G3 (Bethesda)">
        <title>Hybrid Assembly of the Genome of the Entomopathogenic Nematode Steinernema carpocapsae Identifies the X-Chromosome.</title>
        <authorList>
            <person name="Serra L."/>
            <person name="Macchietto M."/>
            <person name="Macias-Munoz A."/>
            <person name="McGill C.J."/>
            <person name="Rodriguez I.M."/>
            <person name="Rodriguez B."/>
            <person name="Murad R."/>
            <person name="Mortazavi A."/>
        </authorList>
    </citation>
    <scope>NUCLEOTIDE SEQUENCE [LARGE SCALE GENOMIC DNA]</scope>
    <source>
        <strain evidence="1 2">ALL</strain>
    </source>
</reference>
<dbReference type="Proteomes" id="UP000298663">
    <property type="component" value="Unassembled WGS sequence"/>
</dbReference>
<dbReference type="EMBL" id="AZBU02000003">
    <property type="protein sequence ID" value="TKR87006.1"/>
    <property type="molecule type" value="Genomic_DNA"/>
</dbReference>
<comment type="caution">
    <text evidence="1">The sequence shown here is derived from an EMBL/GenBank/DDBJ whole genome shotgun (WGS) entry which is preliminary data.</text>
</comment>
<name>A0A4U5NUH0_STECR</name>
<evidence type="ECO:0000313" key="2">
    <source>
        <dbReference type="Proteomes" id="UP000298663"/>
    </source>
</evidence>